<evidence type="ECO:0000313" key="2">
    <source>
        <dbReference type="Proteomes" id="UP000324222"/>
    </source>
</evidence>
<comment type="caution">
    <text evidence="1">The sequence shown here is derived from an EMBL/GenBank/DDBJ whole genome shotgun (WGS) entry which is preliminary data.</text>
</comment>
<dbReference type="Proteomes" id="UP000324222">
    <property type="component" value="Unassembled WGS sequence"/>
</dbReference>
<organism evidence="1 2">
    <name type="scientific">Portunus trituberculatus</name>
    <name type="common">Swimming crab</name>
    <name type="synonym">Neptunus trituberculatus</name>
    <dbReference type="NCBI Taxonomy" id="210409"/>
    <lineage>
        <taxon>Eukaryota</taxon>
        <taxon>Metazoa</taxon>
        <taxon>Ecdysozoa</taxon>
        <taxon>Arthropoda</taxon>
        <taxon>Crustacea</taxon>
        <taxon>Multicrustacea</taxon>
        <taxon>Malacostraca</taxon>
        <taxon>Eumalacostraca</taxon>
        <taxon>Eucarida</taxon>
        <taxon>Decapoda</taxon>
        <taxon>Pleocyemata</taxon>
        <taxon>Brachyura</taxon>
        <taxon>Eubrachyura</taxon>
        <taxon>Portunoidea</taxon>
        <taxon>Portunidae</taxon>
        <taxon>Portuninae</taxon>
        <taxon>Portunus</taxon>
    </lineage>
</organism>
<dbReference type="AlphaFoldDB" id="A0A5B7KG23"/>
<sequence length="87" mass="9786">MFEEIICFRILISIMCTNPHKRTAGLEGHATPPPCTRLHQSCVPPPSLEVTVQLHISSDTYTESVHWHALLKATFGPKCHASIELYF</sequence>
<gene>
    <name evidence="1" type="ORF">E2C01_099146</name>
</gene>
<dbReference type="EMBL" id="VSRR010136400">
    <property type="protein sequence ID" value="MPD03505.1"/>
    <property type="molecule type" value="Genomic_DNA"/>
</dbReference>
<name>A0A5B7KG23_PORTR</name>
<proteinExistence type="predicted"/>
<reference evidence="1 2" key="1">
    <citation type="submission" date="2019-05" db="EMBL/GenBank/DDBJ databases">
        <title>Another draft genome of Portunus trituberculatus and its Hox gene families provides insights of decapod evolution.</title>
        <authorList>
            <person name="Jeong J.-H."/>
            <person name="Song I."/>
            <person name="Kim S."/>
            <person name="Choi T."/>
            <person name="Kim D."/>
            <person name="Ryu S."/>
            <person name="Kim W."/>
        </authorList>
    </citation>
    <scope>NUCLEOTIDE SEQUENCE [LARGE SCALE GENOMIC DNA]</scope>
    <source>
        <tissue evidence="1">Muscle</tissue>
    </source>
</reference>
<keyword evidence="2" id="KW-1185">Reference proteome</keyword>
<protein>
    <submittedName>
        <fullName evidence="1">Uncharacterized protein</fullName>
    </submittedName>
</protein>
<accession>A0A5B7KG23</accession>
<evidence type="ECO:0000313" key="1">
    <source>
        <dbReference type="EMBL" id="MPD03505.1"/>
    </source>
</evidence>